<evidence type="ECO:0000313" key="3">
    <source>
        <dbReference type="EMBL" id="RBP39812.1"/>
    </source>
</evidence>
<organism evidence="3 4">
    <name type="scientific">Roseimicrobium gellanilyticum</name>
    <dbReference type="NCBI Taxonomy" id="748857"/>
    <lineage>
        <taxon>Bacteria</taxon>
        <taxon>Pseudomonadati</taxon>
        <taxon>Verrucomicrobiota</taxon>
        <taxon>Verrucomicrobiia</taxon>
        <taxon>Verrucomicrobiales</taxon>
        <taxon>Verrucomicrobiaceae</taxon>
        <taxon>Roseimicrobium</taxon>
    </lineage>
</organism>
<keyword evidence="2" id="KW-0732">Signal</keyword>
<feature type="compositionally biased region" description="Low complexity" evidence="1">
    <location>
        <begin position="217"/>
        <end position="230"/>
    </location>
</feature>
<evidence type="ECO:0000313" key="4">
    <source>
        <dbReference type="Proteomes" id="UP000253426"/>
    </source>
</evidence>
<proteinExistence type="predicted"/>
<dbReference type="Proteomes" id="UP000253426">
    <property type="component" value="Unassembled WGS sequence"/>
</dbReference>
<evidence type="ECO:0000256" key="2">
    <source>
        <dbReference type="SAM" id="SignalP"/>
    </source>
</evidence>
<protein>
    <submittedName>
        <fullName evidence="3">Uncharacterized protein</fullName>
    </submittedName>
</protein>
<dbReference type="AlphaFoldDB" id="A0A366HBR3"/>
<comment type="caution">
    <text evidence="3">The sequence shown here is derived from an EMBL/GenBank/DDBJ whole genome shotgun (WGS) entry which is preliminary data.</text>
</comment>
<feature type="region of interest" description="Disordered" evidence="1">
    <location>
        <begin position="205"/>
        <end position="245"/>
    </location>
</feature>
<sequence>MKKWIVGGVLLCSLATALSLVMPDVSPKAELRVVGTVIRDGVDWYELELTNHTTHELHYMGYEPTDPRFVDLYWEGGEWKELSGYRCGFGLGPQTLAPGTSIRFVTNRPLSTPSRIGVNLRDSSYAYGKVHELEWLPDRLEKWAQDRQKEWLHKRWLETVTWTPPLDPVPYTAAEQLVLEALDDGVVMDLENLFEEDLLAAGPPVGDPFAPAPADPFDPAVGGMAPAPAGSDPFAPAPVSASTSP</sequence>
<feature type="chain" id="PRO_5017008206" evidence="2">
    <location>
        <begin position="22"/>
        <end position="245"/>
    </location>
</feature>
<gene>
    <name evidence="3" type="ORF">DES53_109240</name>
</gene>
<dbReference type="EMBL" id="QNRR01000009">
    <property type="protein sequence ID" value="RBP39812.1"/>
    <property type="molecule type" value="Genomic_DNA"/>
</dbReference>
<name>A0A366HBR3_9BACT</name>
<keyword evidence="4" id="KW-1185">Reference proteome</keyword>
<feature type="signal peptide" evidence="2">
    <location>
        <begin position="1"/>
        <end position="21"/>
    </location>
</feature>
<dbReference type="RefSeq" id="WP_113960695.1">
    <property type="nucleotide sequence ID" value="NZ_QNRR01000009.1"/>
</dbReference>
<reference evidence="3 4" key="1">
    <citation type="submission" date="2018-06" db="EMBL/GenBank/DDBJ databases">
        <title>Genomic Encyclopedia of Type Strains, Phase IV (KMG-IV): sequencing the most valuable type-strain genomes for metagenomic binning, comparative biology and taxonomic classification.</title>
        <authorList>
            <person name="Goeker M."/>
        </authorList>
    </citation>
    <scope>NUCLEOTIDE SEQUENCE [LARGE SCALE GENOMIC DNA]</scope>
    <source>
        <strain evidence="3 4">DSM 25532</strain>
    </source>
</reference>
<evidence type="ECO:0000256" key="1">
    <source>
        <dbReference type="SAM" id="MobiDB-lite"/>
    </source>
</evidence>
<accession>A0A366HBR3</accession>